<sequence length="60" mass="7050">MSALVYKSPPPHRDHVQDKYLRSGRIIYHHFFHAFTIHLHIFKLPLLLCNSQQLGSQQAI</sequence>
<accession>A0A0B6XXR4</accession>
<gene>
    <name evidence="1" type="primary">ORF4746</name>
</gene>
<name>A0A0B6XXR4_9EUPU</name>
<dbReference type="AlphaFoldDB" id="A0A0B6XXR4"/>
<evidence type="ECO:0000313" key="1">
    <source>
        <dbReference type="EMBL" id="CEK48653.1"/>
    </source>
</evidence>
<protein>
    <submittedName>
        <fullName evidence="1">Uncharacterized protein</fullName>
    </submittedName>
</protein>
<reference evidence="1" key="1">
    <citation type="submission" date="2014-12" db="EMBL/GenBank/DDBJ databases">
        <title>Insight into the proteome of Arion vulgaris.</title>
        <authorList>
            <person name="Aradska J."/>
            <person name="Bulat T."/>
            <person name="Smidak R."/>
            <person name="Sarate P."/>
            <person name="Gangsoo J."/>
            <person name="Sialana F."/>
            <person name="Bilban M."/>
            <person name="Lubec G."/>
        </authorList>
    </citation>
    <scope>NUCLEOTIDE SEQUENCE</scope>
    <source>
        <tissue evidence="1">Skin</tissue>
    </source>
</reference>
<dbReference type="EMBL" id="HACG01001788">
    <property type="protein sequence ID" value="CEK48653.1"/>
    <property type="molecule type" value="Transcribed_RNA"/>
</dbReference>
<proteinExistence type="predicted"/>
<organism evidence="1">
    <name type="scientific">Arion vulgaris</name>
    <dbReference type="NCBI Taxonomy" id="1028688"/>
    <lineage>
        <taxon>Eukaryota</taxon>
        <taxon>Metazoa</taxon>
        <taxon>Spiralia</taxon>
        <taxon>Lophotrochozoa</taxon>
        <taxon>Mollusca</taxon>
        <taxon>Gastropoda</taxon>
        <taxon>Heterobranchia</taxon>
        <taxon>Euthyneura</taxon>
        <taxon>Panpulmonata</taxon>
        <taxon>Eupulmonata</taxon>
        <taxon>Stylommatophora</taxon>
        <taxon>Helicina</taxon>
        <taxon>Arionoidea</taxon>
        <taxon>Arionidae</taxon>
        <taxon>Arion</taxon>
    </lineage>
</organism>